<gene>
    <name evidence="1" type="ORF">HPB47_001268</name>
</gene>
<dbReference type="Proteomes" id="UP000805193">
    <property type="component" value="Unassembled WGS sequence"/>
</dbReference>
<evidence type="ECO:0000313" key="2">
    <source>
        <dbReference type="Proteomes" id="UP000805193"/>
    </source>
</evidence>
<keyword evidence="2" id="KW-1185">Reference proteome</keyword>
<name>A0AC60PPV4_IXOPE</name>
<organism evidence="1 2">
    <name type="scientific">Ixodes persulcatus</name>
    <name type="common">Taiga tick</name>
    <dbReference type="NCBI Taxonomy" id="34615"/>
    <lineage>
        <taxon>Eukaryota</taxon>
        <taxon>Metazoa</taxon>
        <taxon>Ecdysozoa</taxon>
        <taxon>Arthropoda</taxon>
        <taxon>Chelicerata</taxon>
        <taxon>Arachnida</taxon>
        <taxon>Acari</taxon>
        <taxon>Parasitiformes</taxon>
        <taxon>Ixodida</taxon>
        <taxon>Ixodoidea</taxon>
        <taxon>Ixodidae</taxon>
        <taxon>Ixodinae</taxon>
        <taxon>Ixodes</taxon>
    </lineage>
</organism>
<reference evidence="1 2" key="1">
    <citation type="journal article" date="2020" name="Cell">
        <title>Large-Scale Comparative Analyses of Tick Genomes Elucidate Their Genetic Diversity and Vector Capacities.</title>
        <authorList>
            <consortium name="Tick Genome and Microbiome Consortium (TIGMIC)"/>
            <person name="Jia N."/>
            <person name="Wang J."/>
            <person name="Shi W."/>
            <person name="Du L."/>
            <person name="Sun Y."/>
            <person name="Zhan W."/>
            <person name="Jiang J.F."/>
            <person name="Wang Q."/>
            <person name="Zhang B."/>
            <person name="Ji P."/>
            <person name="Bell-Sakyi L."/>
            <person name="Cui X.M."/>
            <person name="Yuan T.T."/>
            <person name="Jiang B.G."/>
            <person name="Yang W.F."/>
            <person name="Lam T.T."/>
            <person name="Chang Q.C."/>
            <person name="Ding S.J."/>
            <person name="Wang X.J."/>
            <person name="Zhu J.G."/>
            <person name="Ruan X.D."/>
            <person name="Zhao L."/>
            <person name="Wei J.T."/>
            <person name="Ye R.Z."/>
            <person name="Que T.C."/>
            <person name="Du C.H."/>
            <person name="Zhou Y.H."/>
            <person name="Cheng J.X."/>
            <person name="Dai P.F."/>
            <person name="Guo W.B."/>
            <person name="Han X.H."/>
            <person name="Huang E.J."/>
            <person name="Li L.F."/>
            <person name="Wei W."/>
            <person name="Gao Y.C."/>
            <person name="Liu J.Z."/>
            <person name="Shao H.Z."/>
            <person name="Wang X."/>
            <person name="Wang C.C."/>
            <person name="Yang T.C."/>
            <person name="Huo Q.B."/>
            <person name="Li W."/>
            <person name="Chen H.Y."/>
            <person name="Chen S.E."/>
            <person name="Zhou L.G."/>
            <person name="Ni X.B."/>
            <person name="Tian J.H."/>
            <person name="Sheng Y."/>
            <person name="Liu T."/>
            <person name="Pan Y.S."/>
            <person name="Xia L.Y."/>
            <person name="Li J."/>
            <person name="Zhao F."/>
            <person name="Cao W.C."/>
        </authorList>
    </citation>
    <scope>NUCLEOTIDE SEQUENCE [LARGE SCALE GENOMIC DNA]</scope>
    <source>
        <strain evidence="1">Iper-2018</strain>
    </source>
</reference>
<protein>
    <submittedName>
        <fullName evidence="1">Uncharacterized protein</fullName>
    </submittedName>
</protein>
<proteinExistence type="predicted"/>
<accession>A0AC60PPV4</accession>
<comment type="caution">
    <text evidence="1">The sequence shown here is derived from an EMBL/GenBank/DDBJ whole genome shotgun (WGS) entry which is preliminary data.</text>
</comment>
<evidence type="ECO:0000313" key="1">
    <source>
        <dbReference type="EMBL" id="KAG0422935.1"/>
    </source>
</evidence>
<dbReference type="EMBL" id="JABSTQ010010162">
    <property type="protein sequence ID" value="KAG0422935.1"/>
    <property type="molecule type" value="Genomic_DNA"/>
</dbReference>
<sequence>MSKQVSLLDSFLLPLWTTLMELALSAAAGGLCIIALFVRKGKCRTSQSMEGKTVIITGANAGIGKETAKELARRKARVIMACRNLDKAKKAAQEIFEETRQPVIVKHLDLASLKSVREFAADIVRTEPRLDVLINNAGIVPGKATSGSSLLYVTARRHKLSCTKGSCQRYELALLAFAAVQHKLKRSIAYSATDPPARGARDRSCGVRSESSSEVQLTEDGFDVGFQSNFLGHFLLTMLLVDLLKRSSPSRVINVSSILHHVGSVDHLEDKARGVHPVRTPVLVYSNTKLAQVLFTKALAERLKGTGVTVNAVHPGNVKTEIANQSPGAFFFNLLLDLAGKSTSEGAQTSIFAAVHPRLAKETGNYYADCKKGWVSRRAKDRRAAERLFQISSKLVNLEGPDANNLGRG</sequence>